<keyword evidence="2" id="KW-1185">Reference proteome</keyword>
<dbReference type="EMBL" id="JARBHB010000001">
    <property type="protein sequence ID" value="KAJ8896103.1"/>
    <property type="molecule type" value="Genomic_DNA"/>
</dbReference>
<dbReference type="Proteomes" id="UP001159363">
    <property type="component" value="Chromosome 1"/>
</dbReference>
<name>A0ABQ9IHE1_9NEOP</name>
<organism evidence="1 2">
    <name type="scientific">Dryococelus australis</name>
    <dbReference type="NCBI Taxonomy" id="614101"/>
    <lineage>
        <taxon>Eukaryota</taxon>
        <taxon>Metazoa</taxon>
        <taxon>Ecdysozoa</taxon>
        <taxon>Arthropoda</taxon>
        <taxon>Hexapoda</taxon>
        <taxon>Insecta</taxon>
        <taxon>Pterygota</taxon>
        <taxon>Neoptera</taxon>
        <taxon>Polyneoptera</taxon>
        <taxon>Phasmatodea</taxon>
        <taxon>Verophasmatodea</taxon>
        <taxon>Anareolatae</taxon>
        <taxon>Phasmatidae</taxon>
        <taxon>Eurycanthinae</taxon>
        <taxon>Dryococelus</taxon>
    </lineage>
</organism>
<evidence type="ECO:0000313" key="1">
    <source>
        <dbReference type="EMBL" id="KAJ8896103.1"/>
    </source>
</evidence>
<comment type="caution">
    <text evidence="1">The sequence shown here is derived from an EMBL/GenBank/DDBJ whole genome shotgun (WGS) entry which is preliminary data.</text>
</comment>
<gene>
    <name evidence="1" type="ORF">PR048_001445</name>
</gene>
<accession>A0ABQ9IHE1</accession>
<proteinExistence type="predicted"/>
<reference evidence="1 2" key="1">
    <citation type="submission" date="2023-02" db="EMBL/GenBank/DDBJ databases">
        <title>LHISI_Scaffold_Assembly.</title>
        <authorList>
            <person name="Stuart O.P."/>
            <person name="Cleave R."/>
            <person name="Magrath M.J.L."/>
            <person name="Mikheyev A.S."/>
        </authorList>
    </citation>
    <scope>NUCLEOTIDE SEQUENCE [LARGE SCALE GENOMIC DNA]</scope>
    <source>
        <strain evidence="1">Daus_M_001</strain>
        <tissue evidence="1">Leg muscle</tissue>
    </source>
</reference>
<protein>
    <submittedName>
        <fullName evidence="1">Uncharacterized protein</fullName>
    </submittedName>
</protein>
<sequence length="217" mass="24612">MIDHTMVRHYKIKTEREALSNRRFVDCSREGKSWKNNPSQSLKMYNISLNTVIDHIKGRRGMKSKSQGWFIALPEEVEISVAAGLLKMEKLWFGLSKQEFLSLVQYVEIARRNCMNQFMIHPYSENNLEDTIQPLGLTDKPHLIFYVDKICFARYPSKPEVVGGRGLPSSRTTSLLGRDNISVLLMVSAAGEKVLPLLIFKGKNVLGRVASPARSLS</sequence>
<evidence type="ECO:0000313" key="2">
    <source>
        <dbReference type="Proteomes" id="UP001159363"/>
    </source>
</evidence>